<dbReference type="Gene3D" id="1.10.260.40">
    <property type="entry name" value="lambda repressor-like DNA-binding domains"/>
    <property type="match status" value="1"/>
</dbReference>
<proteinExistence type="predicted"/>
<evidence type="ECO:0000259" key="1">
    <source>
        <dbReference type="PROSITE" id="PS50943"/>
    </source>
</evidence>
<dbReference type="SMART" id="SM00530">
    <property type="entry name" value="HTH_XRE"/>
    <property type="match status" value="1"/>
</dbReference>
<feature type="domain" description="HTH cro/C1-type" evidence="1">
    <location>
        <begin position="38"/>
        <end position="91"/>
    </location>
</feature>
<dbReference type="InterPro" id="IPR001387">
    <property type="entry name" value="Cro/C1-type_HTH"/>
</dbReference>
<dbReference type="CDD" id="cd00093">
    <property type="entry name" value="HTH_XRE"/>
    <property type="match status" value="1"/>
</dbReference>
<dbReference type="RefSeq" id="WP_266347128.1">
    <property type="nucleotide sequence ID" value="NZ_JAPKNG010000001.1"/>
</dbReference>
<keyword evidence="3" id="KW-1185">Reference proteome</keyword>
<dbReference type="Proteomes" id="UP001241603">
    <property type="component" value="Unassembled WGS sequence"/>
</dbReference>
<gene>
    <name evidence="2" type="ORF">QO014_000568</name>
</gene>
<accession>A0ABU0H2T5</accession>
<organism evidence="2 3">
    <name type="scientific">Kaistia dalseonensis</name>
    <dbReference type="NCBI Taxonomy" id="410840"/>
    <lineage>
        <taxon>Bacteria</taxon>
        <taxon>Pseudomonadati</taxon>
        <taxon>Pseudomonadota</taxon>
        <taxon>Alphaproteobacteria</taxon>
        <taxon>Hyphomicrobiales</taxon>
        <taxon>Kaistiaceae</taxon>
        <taxon>Kaistia</taxon>
    </lineage>
</organism>
<name>A0ABU0H2T5_9HYPH</name>
<dbReference type="EMBL" id="JAUSVO010000001">
    <property type="protein sequence ID" value="MDQ0436198.1"/>
    <property type="molecule type" value="Genomic_DNA"/>
</dbReference>
<dbReference type="InterPro" id="IPR010982">
    <property type="entry name" value="Lambda_DNA-bd_dom_sf"/>
</dbReference>
<reference evidence="2 3" key="1">
    <citation type="submission" date="2023-07" db="EMBL/GenBank/DDBJ databases">
        <title>Genomic Encyclopedia of Type Strains, Phase IV (KMG-IV): sequencing the most valuable type-strain genomes for metagenomic binning, comparative biology and taxonomic classification.</title>
        <authorList>
            <person name="Goeker M."/>
        </authorList>
    </citation>
    <scope>NUCLEOTIDE SEQUENCE [LARGE SCALE GENOMIC DNA]</scope>
    <source>
        <strain evidence="2 3">B6-8</strain>
    </source>
</reference>
<evidence type="ECO:0000313" key="3">
    <source>
        <dbReference type="Proteomes" id="UP001241603"/>
    </source>
</evidence>
<evidence type="ECO:0000313" key="2">
    <source>
        <dbReference type="EMBL" id="MDQ0436198.1"/>
    </source>
</evidence>
<comment type="caution">
    <text evidence="2">The sequence shown here is derived from an EMBL/GenBank/DDBJ whole genome shotgun (WGS) entry which is preliminary data.</text>
</comment>
<dbReference type="SUPFAM" id="SSF47413">
    <property type="entry name" value="lambda repressor-like DNA-binding domains"/>
    <property type="match status" value="1"/>
</dbReference>
<sequence>MTHMLMTRPLAKRRGNSLFDHELEDMMDAKVAGGVAPLTAARAYRGLSIARLAQQSGIPASRILAIEQGLIRPGEHIGKLSQALNIPPALIDRG</sequence>
<dbReference type="Pfam" id="PF01381">
    <property type="entry name" value="HTH_3"/>
    <property type="match status" value="1"/>
</dbReference>
<dbReference type="PROSITE" id="PS50943">
    <property type="entry name" value="HTH_CROC1"/>
    <property type="match status" value="1"/>
</dbReference>
<protein>
    <submittedName>
        <fullName evidence="2">Ribosome-binding protein aMBF1 (Putative translation factor)</fullName>
    </submittedName>
</protein>